<dbReference type="Pfam" id="PF07524">
    <property type="entry name" value="Bromo_TP"/>
    <property type="match status" value="1"/>
</dbReference>
<dbReference type="PANTHER" id="PTHR46452:SF1">
    <property type="entry name" value="TRANSCRIPTION INITIATION FACTOR TFIID SUBUNIT 3"/>
    <property type="match status" value="1"/>
</dbReference>
<dbReference type="InterPro" id="IPR009072">
    <property type="entry name" value="Histone-fold"/>
</dbReference>
<dbReference type="GO" id="GO:0045944">
    <property type="term" value="P:positive regulation of transcription by RNA polymerase II"/>
    <property type="evidence" value="ECO:0007669"/>
    <property type="project" value="TreeGrafter"/>
</dbReference>
<reference evidence="8" key="1">
    <citation type="submission" date="2022-11" db="UniProtKB">
        <authorList>
            <consortium name="WormBaseParasite"/>
        </authorList>
    </citation>
    <scope>IDENTIFICATION</scope>
</reference>
<sequence length="464" mass="52491">MKQSTAAIVQNVGFSTAQSSSLNLLTSVLRHYFEKACRRSLEYAQHASRQEITLNDVVIALNEMHFDFLLFKDYLNEVRSFQLPNEVPQFPIRRESFELGVHPNDSPHRPKPPELEIEGQPSTSKNLPKRCLFARKSIPTFVGKNAVSLGFVSETDFLLKKEGIILNKMIVNIHRLSQSEMEEVRKRSSDMSYVRNVGKYQLRRSIVGKESKTPDLEIFPKRSRSRVSSIFAISDESAQNISIPLSPFPDAVTLKLKTESTNNKSLVEIDAVDAQSEKPEEKNKPEQTTSIENGKRKSTRIAQKAVKKQKMENEEVNEPVQDVAESLQEVPPFQIMMPPTKTGSVSKDTTPELSPGQSSVQLVPSPSSNTSSNEETRSIFKITNLKLNMAFREHLSKINKIEKDDDYPSMSEYGSDYEIMSNGFEEDEDNFEKQPGPSTQIYENPPLVLKLPRTRLLPTADKPL</sequence>
<keyword evidence="4" id="KW-0539">Nucleus</keyword>
<feature type="compositionally biased region" description="Basic and acidic residues" evidence="5">
    <location>
        <begin position="275"/>
        <end position="285"/>
    </location>
</feature>
<evidence type="ECO:0000256" key="3">
    <source>
        <dbReference type="ARBA" id="ARBA00023163"/>
    </source>
</evidence>
<evidence type="ECO:0000313" key="8">
    <source>
        <dbReference type="WBParaSite" id="ACRNAN_scaffold5021.g6552.t1"/>
    </source>
</evidence>
<protein>
    <submittedName>
        <fullName evidence="8">Bromodomain associated domain-containing protein</fullName>
    </submittedName>
</protein>
<feature type="region of interest" description="Disordered" evidence="5">
    <location>
        <begin position="267"/>
        <end position="318"/>
    </location>
</feature>
<keyword evidence="7" id="KW-1185">Reference proteome</keyword>
<dbReference type="InterPro" id="IPR006565">
    <property type="entry name" value="BTP"/>
</dbReference>
<dbReference type="GO" id="GO:0005669">
    <property type="term" value="C:transcription factor TFIID complex"/>
    <property type="evidence" value="ECO:0007669"/>
    <property type="project" value="TreeGrafter"/>
</dbReference>
<feature type="compositionally biased region" description="Polar residues" evidence="5">
    <location>
        <begin position="341"/>
        <end position="352"/>
    </location>
</feature>
<evidence type="ECO:0000256" key="5">
    <source>
        <dbReference type="SAM" id="MobiDB-lite"/>
    </source>
</evidence>
<accession>A0A914DZY3</accession>
<dbReference type="AlphaFoldDB" id="A0A914DZY3"/>
<feature type="compositionally biased region" description="Basic and acidic residues" evidence="5">
    <location>
        <begin position="105"/>
        <end position="114"/>
    </location>
</feature>
<dbReference type="PANTHER" id="PTHR46452">
    <property type="entry name" value="TRANSCRIPTION INITIATION FACTOR TFIID SUBUNIT 3"/>
    <property type="match status" value="1"/>
</dbReference>
<comment type="subcellular location">
    <subcellularLocation>
        <location evidence="1">Nucleus</location>
    </subcellularLocation>
</comment>
<evidence type="ECO:0000256" key="4">
    <source>
        <dbReference type="ARBA" id="ARBA00023242"/>
    </source>
</evidence>
<evidence type="ECO:0000313" key="7">
    <source>
        <dbReference type="Proteomes" id="UP000887540"/>
    </source>
</evidence>
<dbReference type="SUPFAM" id="SSF47113">
    <property type="entry name" value="Histone-fold"/>
    <property type="match status" value="1"/>
</dbReference>
<dbReference type="SMART" id="SM00576">
    <property type="entry name" value="BTP"/>
    <property type="match status" value="1"/>
</dbReference>
<evidence type="ECO:0000259" key="6">
    <source>
        <dbReference type="SMART" id="SM00576"/>
    </source>
</evidence>
<name>A0A914DZY3_9BILA</name>
<feature type="domain" description="Bromodomain associated" evidence="6">
    <location>
        <begin position="1"/>
        <end position="71"/>
    </location>
</feature>
<evidence type="ECO:0000256" key="1">
    <source>
        <dbReference type="ARBA" id="ARBA00004123"/>
    </source>
</evidence>
<dbReference type="GO" id="GO:0002039">
    <property type="term" value="F:p53 binding"/>
    <property type="evidence" value="ECO:0007669"/>
    <property type="project" value="TreeGrafter"/>
</dbReference>
<feature type="region of interest" description="Disordered" evidence="5">
    <location>
        <begin position="99"/>
        <end position="126"/>
    </location>
</feature>
<feature type="compositionally biased region" description="Low complexity" evidence="5">
    <location>
        <begin position="354"/>
        <end position="373"/>
    </location>
</feature>
<keyword evidence="2" id="KW-0805">Transcription regulation</keyword>
<dbReference type="GO" id="GO:0046982">
    <property type="term" value="F:protein heterodimerization activity"/>
    <property type="evidence" value="ECO:0007669"/>
    <property type="project" value="InterPro"/>
</dbReference>
<dbReference type="Gene3D" id="1.10.20.10">
    <property type="entry name" value="Histone, subunit A"/>
    <property type="match status" value="1"/>
</dbReference>
<proteinExistence type="predicted"/>
<keyword evidence="3" id="KW-0804">Transcription</keyword>
<feature type="region of interest" description="Disordered" evidence="5">
    <location>
        <begin position="334"/>
        <end position="375"/>
    </location>
</feature>
<evidence type="ECO:0000256" key="2">
    <source>
        <dbReference type="ARBA" id="ARBA00023015"/>
    </source>
</evidence>
<feature type="region of interest" description="Disordered" evidence="5">
    <location>
        <begin position="425"/>
        <end position="444"/>
    </location>
</feature>
<dbReference type="WBParaSite" id="ACRNAN_scaffold5021.g6552.t1">
    <property type="protein sequence ID" value="ACRNAN_scaffold5021.g6552.t1"/>
    <property type="gene ID" value="ACRNAN_scaffold5021.g6552"/>
</dbReference>
<organism evidence="7 8">
    <name type="scientific">Acrobeloides nanus</name>
    <dbReference type="NCBI Taxonomy" id="290746"/>
    <lineage>
        <taxon>Eukaryota</taxon>
        <taxon>Metazoa</taxon>
        <taxon>Ecdysozoa</taxon>
        <taxon>Nematoda</taxon>
        <taxon>Chromadorea</taxon>
        <taxon>Rhabditida</taxon>
        <taxon>Tylenchina</taxon>
        <taxon>Cephalobomorpha</taxon>
        <taxon>Cephaloboidea</taxon>
        <taxon>Cephalobidae</taxon>
        <taxon>Acrobeloides</taxon>
    </lineage>
</organism>
<dbReference type="Proteomes" id="UP000887540">
    <property type="component" value="Unplaced"/>
</dbReference>